<dbReference type="AlphaFoldDB" id="X0TPK0"/>
<protein>
    <submittedName>
        <fullName evidence="1">Uncharacterized protein</fullName>
    </submittedName>
</protein>
<dbReference type="EMBL" id="BARS01008385">
    <property type="protein sequence ID" value="GAF78040.1"/>
    <property type="molecule type" value="Genomic_DNA"/>
</dbReference>
<reference evidence="1" key="1">
    <citation type="journal article" date="2014" name="Front. Microbiol.">
        <title>High frequency of phylogenetically diverse reductive dehalogenase-homologous genes in deep subseafloor sedimentary metagenomes.</title>
        <authorList>
            <person name="Kawai M."/>
            <person name="Futagami T."/>
            <person name="Toyoda A."/>
            <person name="Takaki Y."/>
            <person name="Nishi S."/>
            <person name="Hori S."/>
            <person name="Arai W."/>
            <person name="Tsubouchi T."/>
            <person name="Morono Y."/>
            <person name="Uchiyama I."/>
            <person name="Ito T."/>
            <person name="Fujiyama A."/>
            <person name="Inagaki F."/>
            <person name="Takami H."/>
        </authorList>
    </citation>
    <scope>NUCLEOTIDE SEQUENCE</scope>
    <source>
        <strain evidence="1">Expedition CK06-06</strain>
    </source>
</reference>
<accession>X0TPK0</accession>
<gene>
    <name evidence="1" type="ORF">S01H1_15999</name>
</gene>
<organism evidence="1">
    <name type="scientific">marine sediment metagenome</name>
    <dbReference type="NCBI Taxonomy" id="412755"/>
    <lineage>
        <taxon>unclassified sequences</taxon>
        <taxon>metagenomes</taxon>
        <taxon>ecological metagenomes</taxon>
    </lineage>
</organism>
<proteinExistence type="predicted"/>
<comment type="caution">
    <text evidence="1">The sequence shown here is derived from an EMBL/GenBank/DDBJ whole genome shotgun (WGS) entry which is preliminary data.</text>
</comment>
<evidence type="ECO:0000313" key="1">
    <source>
        <dbReference type="EMBL" id="GAF78040.1"/>
    </source>
</evidence>
<name>X0TPK0_9ZZZZ</name>
<sequence>MKPIRSNELEFFKELIKDKFYDKQEQINSEIHFEADKLAEKKKSTFAKECGVDKDLKQLDKVNQQYLDFIRTKSVVEQKLLDKVNQVANAVSNRLERLSKARQWDSHFDGFNAKEDGVEYFTNKLDEVCYQEAKEHIKKGHKLYHALKEKRDNCKVIVHTGSDINSTVKTLQKEMASADIRLAIPDQLLQIAVK</sequence>